<evidence type="ECO:0000313" key="1">
    <source>
        <dbReference type="EMBL" id="KAG8011346.1"/>
    </source>
</evidence>
<organism evidence="1 2">
    <name type="scientific">Nibea albiflora</name>
    <name type="common">Yellow drum</name>
    <name type="synonym">Corvina albiflora</name>
    <dbReference type="NCBI Taxonomy" id="240163"/>
    <lineage>
        <taxon>Eukaryota</taxon>
        <taxon>Metazoa</taxon>
        <taxon>Chordata</taxon>
        <taxon>Craniata</taxon>
        <taxon>Vertebrata</taxon>
        <taxon>Euteleostomi</taxon>
        <taxon>Actinopterygii</taxon>
        <taxon>Neopterygii</taxon>
        <taxon>Teleostei</taxon>
        <taxon>Neoteleostei</taxon>
        <taxon>Acanthomorphata</taxon>
        <taxon>Eupercaria</taxon>
        <taxon>Sciaenidae</taxon>
        <taxon>Nibea</taxon>
    </lineage>
</organism>
<name>A0ACB7FE72_NIBAL</name>
<sequence length="1044" mass="119757">MSLHKHGSFWVFILFHIHAFVSSDGVNLTAPDPATESPSLSSAVFKPGPDSLFSLNLLSSFPEDLEISDYCSELLHIFGQRYVAYVNCLVPAARPVKVCQSCFSSYGSLTEIFSNISSDQMGPGNVSCRDSLLRSDRLMVVYVLYENLHDLWEKSDCNNCISKGFQNLTSDTLYFMNTLNLTLTCFEQYQQKNKSELCANCKADYRNLNVLYSGMEKNKTMCIDIEDAMNMTRRLWSKNFNCSFPREETVPVIAVSSFMLFLPIIFYLSSFLHSEQKKRKLIHPSVCWAESHEKVPEKWTGGRHVNERTGGKAAAPLRDSLIVPQRIIDLQRDLTALVTNIQTAADAKESMRRKELEETRRLRLEWLENDAKSTKEKFEEISKGWSIANQKVIAQELQEALNNQQKLCAALVEDKKKLINDLQQELKVADDRYVKDLRKLAEEVDLMIERMEGQISTLTKAYREELVQMKRAYQQETELMFTKDMTKWEQSRKELLDKEMENRMEWKKKVEEYEEKIHSLMLETANKCSSIDIELNAQFRDAERKGQQTKATNLITRLRRSKTDHEAQLYKMKVKQMLSRSSSLIKRLKKQMEMISIQDAELKKKRQELTEEYKQNIQQFERLKKKTKYIVAADARKFEEMWLMTEAELKQLVEKALLIDSVICKEHFGFAWERPHMPFMEISGPIQPQKHQAASQSFQTGQALQRSQGTVDASVGPDPKSTDVDKDGTEVQSESSAEVEEGKLSMETLKKVKELLCDESGFLMEDKLWKLLAPLEKEEQTFVKLCSLLCSLGFERDDMPRLAHFLINYKHQQDEVRRSAVDDCNRIITVLASSISSLSVCRTVSVESGDFSDKAEEEETNDSPHQTSELIDPNHVLPALKSFIEQLTRSRKSSGLQRASFRHVEVRDSSKDEEYWESMSNVISEDRIKLWDSTEDSMKDYLEVLTEIAALVPETQSLEQQNAELRMLLQQSLTSSREEEQSQEEQQQHGSQQHRAVQLVVPPGQDTRRPQRAQQPRHAGTGATAHRDSEVKQRSGGGGGGGVG</sequence>
<gene>
    <name evidence="1" type="primary">DRC1</name>
    <name evidence="1" type="ORF">GBF38_006090</name>
</gene>
<proteinExistence type="predicted"/>
<dbReference type="Proteomes" id="UP000805704">
    <property type="component" value="Chromosome 14"/>
</dbReference>
<reference evidence="1" key="1">
    <citation type="submission" date="2020-04" db="EMBL/GenBank/DDBJ databases">
        <title>A chromosome-scale assembly and high-density genetic map of the yellow drum (Nibea albiflora) genome.</title>
        <authorList>
            <person name="Xu D."/>
            <person name="Zhang W."/>
            <person name="Chen R."/>
            <person name="Tan P."/>
            <person name="Wang L."/>
            <person name="Song H."/>
            <person name="Tian L."/>
            <person name="Zhu Q."/>
            <person name="Wang B."/>
        </authorList>
    </citation>
    <scope>NUCLEOTIDE SEQUENCE</scope>
    <source>
        <strain evidence="1">ZJHYS-2018</strain>
    </source>
</reference>
<accession>A0ACB7FE72</accession>
<keyword evidence="2" id="KW-1185">Reference proteome</keyword>
<protein>
    <submittedName>
        <fullName evidence="1">Dynein regulatory complex protein 1</fullName>
    </submittedName>
</protein>
<dbReference type="EMBL" id="CM024802">
    <property type="protein sequence ID" value="KAG8011346.1"/>
    <property type="molecule type" value="Genomic_DNA"/>
</dbReference>
<evidence type="ECO:0000313" key="2">
    <source>
        <dbReference type="Proteomes" id="UP000805704"/>
    </source>
</evidence>
<comment type="caution">
    <text evidence="1">The sequence shown here is derived from an EMBL/GenBank/DDBJ whole genome shotgun (WGS) entry which is preliminary data.</text>
</comment>